<dbReference type="Proteomes" id="UP000007382">
    <property type="component" value="Chromosome"/>
</dbReference>
<feature type="region of interest" description="Disordered" evidence="1">
    <location>
        <begin position="38"/>
        <end position="62"/>
    </location>
</feature>
<dbReference type="EMBL" id="AP012342">
    <property type="protein sequence ID" value="BAM07283.1"/>
    <property type="molecule type" value="Genomic_DNA"/>
</dbReference>
<feature type="compositionally biased region" description="Polar residues" evidence="1">
    <location>
        <begin position="48"/>
        <end position="62"/>
    </location>
</feature>
<evidence type="ECO:0000313" key="3">
    <source>
        <dbReference type="Proteomes" id="UP000007382"/>
    </source>
</evidence>
<keyword evidence="3" id="KW-1185">Reference proteome</keyword>
<dbReference type="KEGG" id="lfc:LFE_1601"/>
<dbReference type="STRING" id="1162668.LFE_1601"/>
<dbReference type="HOGENOM" id="CLU_2898746_0_0_0"/>
<proteinExistence type="predicted"/>
<organism evidence="2 3">
    <name type="scientific">Leptospirillum ferrooxidans (strain C2-3)</name>
    <dbReference type="NCBI Taxonomy" id="1162668"/>
    <lineage>
        <taxon>Bacteria</taxon>
        <taxon>Pseudomonadati</taxon>
        <taxon>Nitrospirota</taxon>
        <taxon>Nitrospiria</taxon>
        <taxon>Nitrospirales</taxon>
        <taxon>Nitrospiraceae</taxon>
        <taxon>Leptospirillum</taxon>
    </lineage>
</organism>
<sequence>MQNEILIRLEAGPERQYILDPFYAEGLNPTISESTRWKRPENRFFPSQGGTTKSTASVPSSL</sequence>
<name>I0IPT4_LEPFC</name>
<gene>
    <name evidence="2" type="ordered locus">LFE_1601</name>
</gene>
<dbReference type="AlphaFoldDB" id="I0IPT4"/>
<accession>I0IPT4</accession>
<evidence type="ECO:0000313" key="2">
    <source>
        <dbReference type="EMBL" id="BAM07283.1"/>
    </source>
</evidence>
<protein>
    <submittedName>
        <fullName evidence="2">Uncharacterized protein</fullName>
    </submittedName>
</protein>
<evidence type="ECO:0000256" key="1">
    <source>
        <dbReference type="SAM" id="MobiDB-lite"/>
    </source>
</evidence>
<reference evidence="2 3" key="1">
    <citation type="journal article" date="2012" name="J. Bacteriol.">
        <title>Complete Genome Sequence of Leptospirillum ferrooxidans Strain C2-3, Isolated from a Fresh Volcanic Ash Deposit on the Island of Miyake, Japan.</title>
        <authorList>
            <person name="Fujimura R."/>
            <person name="Sato Y."/>
            <person name="Nishizawa T."/>
            <person name="Oshima K."/>
            <person name="Kim S.-W."/>
            <person name="Hattori M."/>
            <person name="Kamijo T."/>
            <person name="Ohta H."/>
        </authorList>
    </citation>
    <scope>NUCLEOTIDE SEQUENCE [LARGE SCALE GENOMIC DNA]</scope>
    <source>
        <strain evidence="2 3">C2-3</strain>
    </source>
</reference>
<reference evidence="3" key="2">
    <citation type="submission" date="2012-03" db="EMBL/GenBank/DDBJ databases">
        <title>The complete genome sequence of the pioneer microbe on fresh volcanic deposit, Leptospirillum ferrooxidans strain C2-3.</title>
        <authorList>
            <person name="Fujimura R."/>
            <person name="Sato Y."/>
            <person name="Nishizawa T."/>
            <person name="Nanba K."/>
            <person name="Oshima K."/>
            <person name="Hattori M."/>
            <person name="Kamijo T."/>
            <person name="Ohta H."/>
        </authorList>
    </citation>
    <scope>NUCLEOTIDE SEQUENCE [LARGE SCALE GENOMIC DNA]</scope>
    <source>
        <strain evidence="3">C2-3</strain>
    </source>
</reference>